<sequence>MMADLVSVYDRIELQGSAVVSRFLELTGVRMTHTFVVDVTQQDAFAEADYPTVVTLINSKQTVVLTSPSSSPDTIQESRVSNATTPAPPSPTALNAHTITVRKNDKYYDQPLRTLGSLQPSDNSVSLCGVLVKVMDVRRCSSGDFSRMIFLIDETTATPFQITVFFKEEEQGSIFSCMGSPVFISTVRLSLYNNTLNGLVPSEYSAVCVYNPLSQEFATIKTYISEKSIQERCVQLCSWFAALSCEALAQMTRQLYSRPLAALAEGEEFDCFCKVVRVEPIRQDFVRCLVCFDQSMLYTARCAEDAVRTVTVQADLKCSALQTVDADALFVEFFHLSNLQNAILFTPKSSFLVVPPSCSISQRLQAAWRETCAKPPTLAPLAQPPADCTLQMVSLYEVRKEQQCVVRWEACWWCA</sequence>
<comment type="caution">
    <text evidence="2">The sequence shown here is derived from an EMBL/GenBank/DDBJ whole genome shotgun (WGS) entry which is preliminary data.</text>
</comment>
<evidence type="ECO:0000256" key="1">
    <source>
        <dbReference type="SAM" id="MobiDB-lite"/>
    </source>
</evidence>
<dbReference type="EMBL" id="LXWW01000096">
    <property type="protein sequence ID" value="OAO16161.1"/>
    <property type="molecule type" value="Genomic_DNA"/>
</dbReference>
<accession>A0A196SIM4</accession>
<feature type="compositionally biased region" description="Polar residues" evidence="1">
    <location>
        <begin position="67"/>
        <end position="82"/>
    </location>
</feature>
<dbReference type="Proteomes" id="UP000078348">
    <property type="component" value="Unassembled WGS sequence"/>
</dbReference>
<keyword evidence="3" id="KW-1185">Reference proteome</keyword>
<evidence type="ECO:0000313" key="2">
    <source>
        <dbReference type="EMBL" id="OAO16161.1"/>
    </source>
</evidence>
<proteinExistence type="predicted"/>
<gene>
    <name evidence="2" type="ORF">AV274_2102</name>
</gene>
<dbReference type="Gene3D" id="2.40.50.140">
    <property type="entry name" value="Nucleic acid-binding proteins"/>
    <property type="match status" value="1"/>
</dbReference>
<dbReference type="InterPro" id="IPR012340">
    <property type="entry name" value="NA-bd_OB-fold"/>
</dbReference>
<dbReference type="OrthoDB" id="10527343at2759"/>
<name>A0A196SIM4_BLAHN</name>
<organism evidence="2 3">
    <name type="scientific">Blastocystis sp. subtype 1 (strain ATCC 50177 / NandII)</name>
    <dbReference type="NCBI Taxonomy" id="478820"/>
    <lineage>
        <taxon>Eukaryota</taxon>
        <taxon>Sar</taxon>
        <taxon>Stramenopiles</taxon>
        <taxon>Bigyra</taxon>
        <taxon>Opalozoa</taxon>
        <taxon>Opalinata</taxon>
        <taxon>Blastocystidae</taxon>
        <taxon>Blastocystis</taxon>
    </lineage>
</organism>
<reference evidence="2" key="1">
    <citation type="submission" date="2016-05" db="EMBL/GenBank/DDBJ databases">
        <title>Nuclear genome of Blastocystis sp. subtype 1 NandII.</title>
        <authorList>
            <person name="Gentekaki E."/>
            <person name="Curtis B."/>
            <person name="Stairs C."/>
            <person name="Eme L."/>
            <person name="Herman E."/>
            <person name="Klimes V."/>
            <person name="Arias M.C."/>
            <person name="Elias M."/>
            <person name="Hilliou F."/>
            <person name="Klute M."/>
            <person name="Malik S.-B."/>
            <person name="Pightling A."/>
            <person name="Rachubinski R."/>
            <person name="Salas D."/>
            <person name="Schlacht A."/>
            <person name="Suga H."/>
            <person name="Archibald J."/>
            <person name="Ball S.G."/>
            <person name="Clark G."/>
            <person name="Dacks J."/>
            <person name="Van Der Giezen M."/>
            <person name="Tsaousis A."/>
            <person name="Roger A."/>
        </authorList>
    </citation>
    <scope>NUCLEOTIDE SEQUENCE [LARGE SCALE GENOMIC DNA]</scope>
    <source>
        <strain evidence="2">NandII</strain>
    </source>
</reference>
<evidence type="ECO:0000313" key="3">
    <source>
        <dbReference type="Proteomes" id="UP000078348"/>
    </source>
</evidence>
<feature type="region of interest" description="Disordered" evidence="1">
    <location>
        <begin position="67"/>
        <end position="94"/>
    </location>
</feature>
<dbReference type="AlphaFoldDB" id="A0A196SIM4"/>
<protein>
    <recommendedName>
        <fullName evidence="4">Telomeric single stranded DNA binding POT1/Cdc13 domain-containing protein</fullName>
    </recommendedName>
</protein>
<evidence type="ECO:0008006" key="4">
    <source>
        <dbReference type="Google" id="ProtNLM"/>
    </source>
</evidence>
<dbReference type="SUPFAM" id="SSF50249">
    <property type="entry name" value="Nucleic acid-binding proteins"/>
    <property type="match status" value="1"/>
</dbReference>